<name>A0AAN8YEQ5_SOLBU</name>
<evidence type="ECO:0000313" key="1">
    <source>
        <dbReference type="EMBL" id="KAK6786643.1"/>
    </source>
</evidence>
<dbReference type="EMBL" id="JBANQN010000006">
    <property type="protein sequence ID" value="KAK6786643.1"/>
    <property type="molecule type" value="Genomic_DNA"/>
</dbReference>
<evidence type="ECO:0000313" key="2">
    <source>
        <dbReference type="Proteomes" id="UP001371456"/>
    </source>
</evidence>
<reference evidence="1 2" key="1">
    <citation type="submission" date="2024-02" db="EMBL/GenBank/DDBJ databases">
        <title>de novo genome assembly of Solanum bulbocastanum strain 11H21.</title>
        <authorList>
            <person name="Hosaka A.J."/>
        </authorList>
    </citation>
    <scope>NUCLEOTIDE SEQUENCE [LARGE SCALE GENOMIC DNA]</scope>
    <source>
        <tissue evidence="1">Young leaves</tissue>
    </source>
</reference>
<organism evidence="1 2">
    <name type="scientific">Solanum bulbocastanum</name>
    <name type="common">Wild potato</name>
    <dbReference type="NCBI Taxonomy" id="147425"/>
    <lineage>
        <taxon>Eukaryota</taxon>
        <taxon>Viridiplantae</taxon>
        <taxon>Streptophyta</taxon>
        <taxon>Embryophyta</taxon>
        <taxon>Tracheophyta</taxon>
        <taxon>Spermatophyta</taxon>
        <taxon>Magnoliopsida</taxon>
        <taxon>eudicotyledons</taxon>
        <taxon>Gunneridae</taxon>
        <taxon>Pentapetalae</taxon>
        <taxon>asterids</taxon>
        <taxon>lamiids</taxon>
        <taxon>Solanales</taxon>
        <taxon>Solanaceae</taxon>
        <taxon>Solanoideae</taxon>
        <taxon>Solaneae</taxon>
        <taxon>Solanum</taxon>
    </lineage>
</organism>
<proteinExistence type="predicted"/>
<accession>A0AAN8YEQ5</accession>
<comment type="caution">
    <text evidence="1">The sequence shown here is derived from an EMBL/GenBank/DDBJ whole genome shotgun (WGS) entry which is preliminary data.</text>
</comment>
<protein>
    <submittedName>
        <fullName evidence="1">Uncharacterized protein</fullName>
    </submittedName>
</protein>
<keyword evidence="2" id="KW-1185">Reference proteome</keyword>
<dbReference type="Proteomes" id="UP001371456">
    <property type="component" value="Unassembled WGS sequence"/>
</dbReference>
<dbReference type="AlphaFoldDB" id="A0AAN8YEQ5"/>
<sequence length="20" mass="2354">MSQVISNQTSYTLRTRALFH</sequence>
<gene>
    <name evidence="1" type="ORF">RDI58_015168</name>
</gene>